<dbReference type="InterPro" id="IPR040240">
    <property type="entry name" value="TAF1"/>
</dbReference>
<feature type="domain" description="Transcription initiation factor TFIID subunit 1 histone acetyltransferase" evidence="4">
    <location>
        <begin position="393"/>
        <end position="837"/>
    </location>
</feature>
<reference evidence="5 6" key="1">
    <citation type="submission" date="2024-02" db="EMBL/GenBank/DDBJ databases">
        <title>Discinaceae phylogenomics.</title>
        <authorList>
            <person name="Dirks A.C."/>
            <person name="James T.Y."/>
        </authorList>
    </citation>
    <scope>NUCLEOTIDE SEQUENCE [LARGE SCALE GENOMIC DNA]</scope>
    <source>
        <strain evidence="5 6">ACD0624</strain>
    </source>
</reference>
<feature type="region of interest" description="Disordered" evidence="3">
    <location>
        <begin position="1029"/>
        <end position="1057"/>
    </location>
</feature>
<feature type="region of interest" description="Disordered" evidence="3">
    <location>
        <begin position="962"/>
        <end position="1006"/>
    </location>
</feature>
<name>A0ABR3GX47_9PEZI</name>
<feature type="compositionally biased region" description="Acidic residues" evidence="3">
    <location>
        <begin position="50"/>
        <end position="65"/>
    </location>
</feature>
<feature type="region of interest" description="Disordered" evidence="3">
    <location>
        <begin position="50"/>
        <end position="79"/>
    </location>
</feature>
<evidence type="ECO:0000313" key="6">
    <source>
        <dbReference type="Proteomes" id="UP001447188"/>
    </source>
</evidence>
<feature type="compositionally biased region" description="Polar residues" evidence="3">
    <location>
        <begin position="1047"/>
        <end position="1057"/>
    </location>
</feature>
<protein>
    <recommendedName>
        <fullName evidence="4">Transcription initiation factor TFIID subunit 1 histone acetyltransferase domain-containing protein</fullName>
    </recommendedName>
</protein>
<accession>A0ABR3GX47</accession>
<dbReference type="InterPro" id="IPR022591">
    <property type="entry name" value="TAF1_HAT_dom"/>
</dbReference>
<dbReference type="Pfam" id="PF12157">
    <property type="entry name" value="DUF3591"/>
    <property type="match status" value="1"/>
</dbReference>
<dbReference type="EMBL" id="JBBBZM010000003">
    <property type="protein sequence ID" value="KAL0640536.1"/>
    <property type="molecule type" value="Genomic_DNA"/>
</dbReference>
<dbReference type="PANTHER" id="PTHR13900:SF0">
    <property type="entry name" value="TRANSCRIPTION INITIATION FACTOR TFIID SUBUNIT 1"/>
    <property type="match status" value="1"/>
</dbReference>
<evidence type="ECO:0000259" key="4">
    <source>
        <dbReference type="Pfam" id="PF12157"/>
    </source>
</evidence>
<organism evidence="5 6">
    <name type="scientific">Discina gigas</name>
    <dbReference type="NCBI Taxonomy" id="1032678"/>
    <lineage>
        <taxon>Eukaryota</taxon>
        <taxon>Fungi</taxon>
        <taxon>Dikarya</taxon>
        <taxon>Ascomycota</taxon>
        <taxon>Pezizomycotina</taxon>
        <taxon>Pezizomycetes</taxon>
        <taxon>Pezizales</taxon>
        <taxon>Discinaceae</taxon>
        <taxon>Discina</taxon>
    </lineage>
</organism>
<dbReference type="PANTHER" id="PTHR13900">
    <property type="entry name" value="TRANSCRIPTION INITIATION FACTOR TFIID"/>
    <property type="match status" value="1"/>
</dbReference>
<dbReference type="Proteomes" id="UP001447188">
    <property type="component" value="Unassembled WGS sequence"/>
</dbReference>
<gene>
    <name evidence="5" type="ORF">Q9L58_000507</name>
</gene>
<evidence type="ECO:0000313" key="5">
    <source>
        <dbReference type="EMBL" id="KAL0640536.1"/>
    </source>
</evidence>
<proteinExistence type="predicted"/>
<evidence type="ECO:0000256" key="1">
    <source>
        <dbReference type="ARBA" id="ARBA00004123"/>
    </source>
</evidence>
<comment type="subcellular location">
    <subcellularLocation>
        <location evidence="1">Nucleus</location>
    </subcellularLocation>
</comment>
<keyword evidence="6" id="KW-1185">Reference proteome</keyword>
<keyword evidence="2" id="KW-0539">Nucleus</keyword>
<evidence type="ECO:0000256" key="3">
    <source>
        <dbReference type="SAM" id="MobiDB-lite"/>
    </source>
</evidence>
<comment type="caution">
    <text evidence="5">The sequence shown here is derived from an EMBL/GenBank/DDBJ whole genome shotgun (WGS) entry which is preliminary data.</text>
</comment>
<evidence type="ECO:0000256" key="2">
    <source>
        <dbReference type="ARBA" id="ARBA00023242"/>
    </source>
</evidence>
<sequence length="1057" mass="120013">MSRQNLIPDKSDYDQDDILISKILNGVEEGEPLDFENIGDTVGKLPNAVDYEDISDDDFLPDEESLSPSSTAQGVDETSDENLADLMKEGEEGTEGNGLNDDLFGDSELIDDTMISETGTLGIGLSAGDFHDGSSSSTRTTADEEIFASSPNTVSSVGAGVEILEQVRSKQLTQEGLAKQYFPDFSPHKILSFISLFKSKPTTLATPHFERPKVCVPRKPKFEMATDDQGHFLKAFCEVSRSNRGVIIIRREVEHIEVDAKGNIENESSDVKFERDLILACEDWDSKVDAMMTTPPPSPRQKRAYSEETEEFSARYSRSEKRIKPSNNFIDNLPDSWLDEDAIFNGNLASKVTLDLNDPCLLVDIRHPNELLRARRIGGDFKRRANKDLTQRYNISNDEAYDLMAKGISQNQVRGAIGHLEIEHSMPALRHQSPYYKEKLSIKEAREYRRRPMTFQINQELRFFKLEHRKGKTYRKIPVQTVLNTAKDLSLRDDLPFILLEHSEEYPTVISNFGMGSRIINYYRRKGDDDTSRPKRDIGETQVLLNQDRSPFWSFGSVDPGEMVPTLYNGMIRAPIFEQPANRTDFLVIRNQDSRESHYFLRSIQHLFVVGQHLPVTGVPGPHSRRVTTAARSRLKMICYRILNHKKDHIMTPREIGPHYPESTELQNRQRVKDVLERVGNGLWKMRPGENYHNEAAIRGMMTPEELCLIEAMQVGLRTLADAGYAKSLEEDEEDEKKSHEQRLAPWKITKNFIEATQGKAMLHLHGEGDPTSRGEGFSFIKTTMKGGFRAIGESIDANMDKERIKELGGHQYNVARQHREYTETIARIWKAQRSSLGSTEPPELEIEDAQRDDQLEDLFDEGRLSALDDDTTSQFTRFSAANQGTKVLRIVRRIRNGRGEIENVAEIITDPKVIRQYIRRRRETNAEKTKVGQIVPTGNNQEDEINKQRLRDELARLQRNKERRELRERQKRNIVGTQAVSPNDIPPDDTTELKKRASGKGTTNRKCANCGQTGHIRTNRKICPKLNGSWEQLGMSPPPSGVGRQRSASVSTPVSS</sequence>